<protein>
    <recommendedName>
        <fullName evidence="16">Cytochrome P450</fullName>
    </recommendedName>
</protein>
<dbReference type="InterPro" id="IPR001128">
    <property type="entry name" value="Cyt_P450"/>
</dbReference>
<keyword evidence="6 12" id="KW-0479">Metal-binding</keyword>
<dbReference type="GO" id="GO:0016020">
    <property type="term" value="C:membrane"/>
    <property type="evidence" value="ECO:0007669"/>
    <property type="project" value="UniProtKB-SubCell"/>
</dbReference>
<reference evidence="14" key="2">
    <citation type="submission" date="2021-03" db="UniProtKB">
        <authorList>
            <consortium name="EnsemblPlants"/>
        </authorList>
    </citation>
    <scope>IDENTIFICATION</scope>
</reference>
<dbReference type="InterPro" id="IPR002401">
    <property type="entry name" value="Cyt_P450_E_grp-I"/>
</dbReference>
<evidence type="ECO:0000256" key="11">
    <source>
        <dbReference type="ARBA" id="ARBA00023136"/>
    </source>
</evidence>
<evidence type="ECO:0000256" key="5">
    <source>
        <dbReference type="ARBA" id="ARBA00022692"/>
    </source>
</evidence>
<dbReference type="InterPro" id="IPR052306">
    <property type="entry name" value="CYP450_71D"/>
</dbReference>
<reference evidence="14" key="1">
    <citation type="journal article" date="2017" name="Nature">
        <title>The genome of Chenopodium quinoa.</title>
        <authorList>
            <person name="Jarvis D.E."/>
            <person name="Ho Y.S."/>
            <person name="Lightfoot D.J."/>
            <person name="Schmoeckel S.M."/>
            <person name="Li B."/>
            <person name="Borm T.J.A."/>
            <person name="Ohyanagi H."/>
            <person name="Mineta K."/>
            <person name="Michell C.T."/>
            <person name="Saber N."/>
            <person name="Kharbatia N.M."/>
            <person name="Rupper R.R."/>
            <person name="Sharp A.R."/>
            <person name="Dally N."/>
            <person name="Boughton B.A."/>
            <person name="Woo Y.H."/>
            <person name="Gao G."/>
            <person name="Schijlen E.G.W.M."/>
            <person name="Guo X."/>
            <person name="Momin A.A."/>
            <person name="Negrao S."/>
            <person name="Al-Babili S."/>
            <person name="Gehring C."/>
            <person name="Roessner U."/>
            <person name="Jung C."/>
            <person name="Murphy K."/>
            <person name="Arold S.T."/>
            <person name="Gojobori T."/>
            <person name="van der Linden C.G."/>
            <person name="van Loo E.N."/>
            <person name="Jellen E.N."/>
            <person name="Maughan P.J."/>
            <person name="Tester M."/>
        </authorList>
    </citation>
    <scope>NUCLEOTIDE SEQUENCE [LARGE SCALE GENOMIC DNA]</scope>
    <source>
        <strain evidence="14">cv. PI 614886</strain>
    </source>
</reference>
<sequence length="112" mass="12813">MSMQIQSYDITIRSRVISNAWAIRRDPKSWSEPERFNPERFDNCSSDYNVDDFELLLFGAGRRECLGLALGHSKMGDPINNDMVAGIQRNKLRFLGIFVEDEGDTRNLVDVA</sequence>
<evidence type="ECO:0000256" key="13">
    <source>
        <dbReference type="RuleBase" id="RU000461"/>
    </source>
</evidence>
<dbReference type="InterPro" id="IPR036396">
    <property type="entry name" value="Cyt_P450_sf"/>
</dbReference>
<keyword evidence="8 13" id="KW-0560">Oxidoreductase</keyword>
<dbReference type="EnsemblPlants" id="AUR62025318-RA">
    <property type="protein sequence ID" value="AUR62025318-RA:cds"/>
    <property type="gene ID" value="AUR62025318"/>
</dbReference>
<evidence type="ECO:0000256" key="4">
    <source>
        <dbReference type="ARBA" id="ARBA00022617"/>
    </source>
</evidence>
<dbReference type="InterPro" id="IPR017972">
    <property type="entry name" value="Cyt_P450_CS"/>
</dbReference>
<dbReference type="GO" id="GO:0004497">
    <property type="term" value="F:monooxygenase activity"/>
    <property type="evidence" value="ECO:0007669"/>
    <property type="project" value="UniProtKB-KW"/>
</dbReference>
<dbReference type="Pfam" id="PF00067">
    <property type="entry name" value="p450"/>
    <property type="match status" value="1"/>
</dbReference>
<dbReference type="AlphaFoldDB" id="A0A803M8U2"/>
<evidence type="ECO:0000256" key="6">
    <source>
        <dbReference type="ARBA" id="ARBA00022723"/>
    </source>
</evidence>
<organism evidence="14 15">
    <name type="scientific">Chenopodium quinoa</name>
    <name type="common">Quinoa</name>
    <dbReference type="NCBI Taxonomy" id="63459"/>
    <lineage>
        <taxon>Eukaryota</taxon>
        <taxon>Viridiplantae</taxon>
        <taxon>Streptophyta</taxon>
        <taxon>Embryophyta</taxon>
        <taxon>Tracheophyta</taxon>
        <taxon>Spermatophyta</taxon>
        <taxon>Magnoliopsida</taxon>
        <taxon>eudicotyledons</taxon>
        <taxon>Gunneridae</taxon>
        <taxon>Pentapetalae</taxon>
        <taxon>Caryophyllales</taxon>
        <taxon>Chenopodiaceae</taxon>
        <taxon>Chenopodioideae</taxon>
        <taxon>Atripliceae</taxon>
        <taxon>Chenopodium</taxon>
    </lineage>
</organism>
<keyword evidence="5" id="KW-0812">Transmembrane</keyword>
<keyword evidence="9 12" id="KW-0408">Iron</keyword>
<evidence type="ECO:0000256" key="8">
    <source>
        <dbReference type="ARBA" id="ARBA00023002"/>
    </source>
</evidence>
<feature type="binding site" description="axial binding residue" evidence="12">
    <location>
        <position position="65"/>
    </location>
    <ligand>
        <name>heme</name>
        <dbReference type="ChEBI" id="CHEBI:30413"/>
    </ligand>
    <ligandPart>
        <name>Fe</name>
        <dbReference type="ChEBI" id="CHEBI:18248"/>
    </ligandPart>
</feature>
<evidence type="ECO:0000256" key="1">
    <source>
        <dbReference type="ARBA" id="ARBA00001971"/>
    </source>
</evidence>
<evidence type="ECO:0000256" key="7">
    <source>
        <dbReference type="ARBA" id="ARBA00022989"/>
    </source>
</evidence>
<keyword evidence="7" id="KW-1133">Transmembrane helix</keyword>
<accession>A0A803M8U2</accession>
<keyword evidence="11" id="KW-0472">Membrane</keyword>
<evidence type="ECO:0008006" key="16">
    <source>
        <dbReference type="Google" id="ProtNLM"/>
    </source>
</evidence>
<comment type="similarity">
    <text evidence="3 13">Belongs to the cytochrome P450 family.</text>
</comment>
<keyword evidence="15" id="KW-1185">Reference proteome</keyword>
<evidence type="ECO:0000313" key="14">
    <source>
        <dbReference type="EnsemblPlants" id="AUR62025318-RA:cds"/>
    </source>
</evidence>
<comment type="cofactor">
    <cofactor evidence="1 12">
        <name>heme</name>
        <dbReference type="ChEBI" id="CHEBI:30413"/>
    </cofactor>
</comment>
<keyword evidence="4 12" id="KW-0349">Heme</keyword>
<evidence type="ECO:0000256" key="9">
    <source>
        <dbReference type="ARBA" id="ARBA00023004"/>
    </source>
</evidence>
<evidence type="ECO:0000313" key="15">
    <source>
        <dbReference type="Proteomes" id="UP000596660"/>
    </source>
</evidence>
<dbReference type="Gramene" id="AUR62025318-RA">
    <property type="protein sequence ID" value="AUR62025318-RA:cds"/>
    <property type="gene ID" value="AUR62025318"/>
</dbReference>
<evidence type="ECO:0000256" key="2">
    <source>
        <dbReference type="ARBA" id="ARBA00004167"/>
    </source>
</evidence>
<dbReference type="PANTHER" id="PTHR47953">
    <property type="entry name" value="OS08G0105600 PROTEIN"/>
    <property type="match status" value="1"/>
</dbReference>
<dbReference type="GO" id="GO:0016705">
    <property type="term" value="F:oxidoreductase activity, acting on paired donors, with incorporation or reduction of molecular oxygen"/>
    <property type="evidence" value="ECO:0007669"/>
    <property type="project" value="InterPro"/>
</dbReference>
<dbReference type="GO" id="GO:0020037">
    <property type="term" value="F:heme binding"/>
    <property type="evidence" value="ECO:0007669"/>
    <property type="project" value="InterPro"/>
</dbReference>
<proteinExistence type="inferred from homology"/>
<evidence type="ECO:0000256" key="3">
    <source>
        <dbReference type="ARBA" id="ARBA00010617"/>
    </source>
</evidence>
<comment type="subcellular location">
    <subcellularLocation>
        <location evidence="2">Membrane</location>
        <topology evidence="2">Single-pass membrane protein</topology>
    </subcellularLocation>
</comment>
<keyword evidence="10 13" id="KW-0503">Monooxygenase</keyword>
<dbReference type="PRINTS" id="PR00463">
    <property type="entry name" value="EP450I"/>
</dbReference>
<dbReference type="PROSITE" id="PS00086">
    <property type="entry name" value="CYTOCHROME_P450"/>
    <property type="match status" value="1"/>
</dbReference>
<name>A0A803M8U2_CHEQI</name>
<dbReference type="Gene3D" id="1.10.630.10">
    <property type="entry name" value="Cytochrome P450"/>
    <property type="match status" value="1"/>
</dbReference>
<dbReference type="GO" id="GO:0005506">
    <property type="term" value="F:iron ion binding"/>
    <property type="evidence" value="ECO:0007669"/>
    <property type="project" value="InterPro"/>
</dbReference>
<dbReference type="PANTHER" id="PTHR47953:SF19">
    <property type="entry name" value="OS06G0641600 PROTEIN"/>
    <property type="match status" value="1"/>
</dbReference>
<evidence type="ECO:0000256" key="12">
    <source>
        <dbReference type="PIRSR" id="PIRSR602401-1"/>
    </source>
</evidence>
<dbReference type="Proteomes" id="UP000596660">
    <property type="component" value="Unplaced"/>
</dbReference>
<evidence type="ECO:0000256" key="10">
    <source>
        <dbReference type="ARBA" id="ARBA00023033"/>
    </source>
</evidence>
<dbReference type="SUPFAM" id="SSF48264">
    <property type="entry name" value="Cytochrome P450"/>
    <property type="match status" value="1"/>
</dbReference>